<protein>
    <submittedName>
        <fullName evidence="7">4-hydroxybenzoate polyprenyltransferase/phosphoserine phosphatase</fullName>
    </submittedName>
</protein>
<feature type="transmembrane region" description="Helical" evidence="6">
    <location>
        <begin position="33"/>
        <end position="57"/>
    </location>
</feature>
<evidence type="ECO:0000256" key="5">
    <source>
        <dbReference type="ARBA" id="ARBA00023136"/>
    </source>
</evidence>
<dbReference type="PANTHER" id="PTHR11048:SF5">
    <property type="entry name" value="DECAPRENYL-PHOSPHATE PHOSPHORIBOSYLTRANSFERASE"/>
    <property type="match status" value="1"/>
</dbReference>
<evidence type="ECO:0000256" key="6">
    <source>
        <dbReference type="SAM" id="Phobius"/>
    </source>
</evidence>
<feature type="transmembrane region" description="Helical" evidence="6">
    <location>
        <begin position="431"/>
        <end position="448"/>
    </location>
</feature>
<dbReference type="InterPro" id="IPR023214">
    <property type="entry name" value="HAD_sf"/>
</dbReference>
<dbReference type="InterPro" id="IPR000537">
    <property type="entry name" value="UbiA_prenyltransferase"/>
</dbReference>
<evidence type="ECO:0000256" key="3">
    <source>
        <dbReference type="ARBA" id="ARBA00022692"/>
    </source>
</evidence>
<feature type="transmembrane region" description="Helical" evidence="6">
    <location>
        <begin position="230"/>
        <end position="250"/>
    </location>
</feature>
<dbReference type="InterPro" id="IPR036412">
    <property type="entry name" value="HAD-like_sf"/>
</dbReference>
<dbReference type="Pfam" id="PF01040">
    <property type="entry name" value="UbiA"/>
    <property type="match status" value="1"/>
</dbReference>
<dbReference type="CDD" id="cd13963">
    <property type="entry name" value="PT_UbiA_2"/>
    <property type="match status" value="1"/>
</dbReference>
<dbReference type="Gene3D" id="1.10.357.140">
    <property type="entry name" value="UbiA prenyltransferase"/>
    <property type="match status" value="1"/>
</dbReference>
<dbReference type="Gene3D" id="3.40.50.1000">
    <property type="entry name" value="HAD superfamily/HAD-like"/>
    <property type="match status" value="1"/>
</dbReference>
<comment type="caution">
    <text evidence="7">The sequence shown here is derived from an EMBL/GenBank/DDBJ whole genome shotgun (WGS) entry which is preliminary data.</text>
</comment>
<dbReference type="Proteomes" id="UP001234354">
    <property type="component" value="Unassembled WGS sequence"/>
</dbReference>
<name>A0AAW8GCU6_9GAMM</name>
<dbReference type="AlphaFoldDB" id="A0AAW8GCU6"/>
<dbReference type="GO" id="GO:0005886">
    <property type="term" value="C:plasma membrane"/>
    <property type="evidence" value="ECO:0007669"/>
    <property type="project" value="TreeGrafter"/>
</dbReference>
<dbReference type="PANTHER" id="PTHR11048">
    <property type="entry name" value="PRENYLTRANSFERASES"/>
    <property type="match status" value="1"/>
</dbReference>
<reference evidence="7" key="1">
    <citation type="submission" date="2023-07" db="EMBL/GenBank/DDBJ databases">
        <title>Functional and genomic diversity of the sorghum phyllosphere microbiome.</title>
        <authorList>
            <person name="Shade A."/>
        </authorList>
    </citation>
    <scope>NUCLEOTIDE SEQUENCE</scope>
    <source>
        <strain evidence="7">SORGH_AS_0908</strain>
    </source>
</reference>
<sequence length="484" mass="53228">MSLTRPEPAPSPERHQGHALCVDLDGTLLNSDILYESLLALLARNPLYIFLLPLWLLRGKAALKRELARRVTLAPEHMPYNQHVLDMLSNTPQRPRVLCSASDLLLVKPIAEHLGLFEEVIASEGAHNLAGHRKADALVARLGERCFDYVANDKIDLQVWRHAAGAVVVSDDAALAHAASLETEVLAVLPSQHGGLRSWVKALRLYQWLKNLLILVPLLTAHLFLEPKSIVAALAAFLAFGLCASGVYLLNDLLDLASDRQHPRKRNRPFAAGTLPLLHGMVATPVLTLAGFALALWVNSSFALVLLTYFVITLAYSFKLKRTAILDVVVLAALYTVRIVGGAAAIESELSFWLLAFSMFIFLSLALLKRYTELEAMARDGKHKIAGRGYSAEDVSLIQSMGTAAGYISTMVFALYINSSESMALYTHPKVLWLLCPVLLYWIGRVWMVAHRGEMHDDPIVFAATDRTSQIIIALGALIVLLAI</sequence>
<evidence type="ECO:0000256" key="2">
    <source>
        <dbReference type="ARBA" id="ARBA00022475"/>
    </source>
</evidence>
<feature type="transmembrane region" description="Helical" evidence="6">
    <location>
        <begin position="301"/>
        <end position="318"/>
    </location>
</feature>
<feature type="transmembrane region" description="Helical" evidence="6">
    <location>
        <begin position="205"/>
        <end position="224"/>
    </location>
</feature>
<dbReference type="InterPro" id="IPR039653">
    <property type="entry name" value="Prenyltransferase"/>
</dbReference>
<evidence type="ECO:0000313" key="7">
    <source>
        <dbReference type="EMBL" id="MDQ1120306.1"/>
    </source>
</evidence>
<dbReference type="InterPro" id="IPR044878">
    <property type="entry name" value="UbiA_sf"/>
</dbReference>
<dbReference type="NCBIfam" id="NF006088">
    <property type="entry name" value="PRK08238.1"/>
    <property type="match status" value="1"/>
</dbReference>
<dbReference type="SUPFAM" id="SSF56784">
    <property type="entry name" value="HAD-like"/>
    <property type="match status" value="1"/>
</dbReference>
<comment type="subcellular location">
    <subcellularLocation>
        <location evidence="1">Membrane</location>
        <topology evidence="1">Multi-pass membrane protein</topology>
    </subcellularLocation>
</comment>
<proteinExistence type="predicted"/>
<feature type="transmembrane region" description="Helical" evidence="6">
    <location>
        <begin position="350"/>
        <end position="368"/>
    </location>
</feature>
<keyword evidence="5 6" id="KW-0472">Membrane</keyword>
<dbReference type="GO" id="GO:0009247">
    <property type="term" value="P:glycolipid biosynthetic process"/>
    <property type="evidence" value="ECO:0007669"/>
    <property type="project" value="TreeGrafter"/>
</dbReference>
<feature type="transmembrane region" description="Helical" evidence="6">
    <location>
        <begin position="397"/>
        <end position="419"/>
    </location>
</feature>
<accession>A0AAW8GCU6</accession>
<evidence type="ECO:0000256" key="1">
    <source>
        <dbReference type="ARBA" id="ARBA00004141"/>
    </source>
</evidence>
<dbReference type="PROSITE" id="PS01228">
    <property type="entry name" value="COF_1"/>
    <property type="match status" value="1"/>
</dbReference>
<keyword evidence="2" id="KW-1003">Cell membrane</keyword>
<gene>
    <name evidence="7" type="ORF">QE383_002614</name>
</gene>
<feature type="transmembrane region" description="Helical" evidence="6">
    <location>
        <begin position="325"/>
        <end position="344"/>
    </location>
</feature>
<keyword evidence="4 6" id="KW-1133">Transmembrane helix</keyword>
<dbReference type="EMBL" id="JAUTBB010000001">
    <property type="protein sequence ID" value="MDQ1120306.1"/>
    <property type="molecule type" value="Genomic_DNA"/>
</dbReference>
<organism evidence="7 8">
    <name type="scientific">Pseudoxanthomonas winnipegensis</name>
    <dbReference type="NCBI Taxonomy" id="2480810"/>
    <lineage>
        <taxon>Bacteria</taxon>
        <taxon>Pseudomonadati</taxon>
        <taxon>Pseudomonadota</taxon>
        <taxon>Gammaproteobacteria</taxon>
        <taxon>Lysobacterales</taxon>
        <taxon>Lysobacteraceae</taxon>
        <taxon>Pseudoxanthomonas</taxon>
    </lineage>
</organism>
<evidence type="ECO:0000313" key="8">
    <source>
        <dbReference type="Proteomes" id="UP001234354"/>
    </source>
</evidence>
<dbReference type="GO" id="GO:0016765">
    <property type="term" value="F:transferase activity, transferring alkyl or aryl (other than methyl) groups"/>
    <property type="evidence" value="ECO:0007669"/>
    <property type="project" value="InterPro"/>
</dbReference>
<keyword evidence="3 6" id="KW-0812">Transmembrane</keyword>
<evidence type="ECO:0000256" key="4">
    <source>
        <dbReference type="ARBA" id="ARBA00022989"/>
    </source>
</evidence>
<feature type="transmembrane region" description="Helical" evidence="6">
    <location>
        <begin position="270"/>
        <end position="295"/>
    </location>
</feature>